<evidence type="ECO:0000313" key="2">
    <source>
        <dbReference type="EMBL" id="QBQ16175.1"/>
    </source>
</evidence>
<feature type="compositionally biased region" description="Basic and acidic residues" evidence="1">
    <location>
        <begin position="74"/>
        <end position="91"/>
    </location>
</feature>
<evidence type="ECO:0000313" key="3">
    <source>
        <dbReference type="Proteomes" id="UP000294395"/>
    </source>
</evidence>
<dbReference type="PROSITE" id="PS51257">
    <property type="entry name" value="PROKAR_LIPOPROTEIN"/>
    <property type="match status" value="1"/>
</dbReference>
<name>A0A4P7B413_ACIHA</name>
<gene>
    <name evidence="2" type="ORF">AHTJR_07750</name>
</gene>
<evidence type="ECO:0000256" key="1">
    <source>
        <dbReference type="SAM" id="MobiDB-lite"/>
    </source>
</evidence>
<sequence length="154" mass="16709">MANKKLLICAAIATGLLLTACVKKEEPKNEEQQSEQSTETQITEQQPESVETNQQFETLESVDTEEAPAPSVETMREETENTTTEIRRETRPAQPQNNSTPTETSRTESARPTQTEPSTPRTEQPKAPKASGPSQSEEDAVAAAIAAATPALNN</sequence>
<feature type="compositionally biased region" description="Low complexity" evidence="1">
    <location>
        <begin position="34"/>
        <end position="49"/>
    </location>
</feature>
<feature type="compositionally biased region" description="Polar residues" evidence="1">
    <location>
        <begin position="110"/>
        <end position="122"/>
    </location>
</feature>
<protein>
    <submittedName>
        <fullName evidence="2">Internalin</fullName>
    </submittedName>
</protein>
<feature type="compositionally biased region" description="Polar residues" evidence="1">
    <location>
        <begin position="93"/>
        <end position="104"/>
    </location>
</feature>
<accession>A0A4P7B413</accession>
<dbReference type="Proteomes" id="UP000294395">
    <property type="component" value="Chromosome"/>
</dbReference>
<reference evidence="2 3" key="1">
    <citation type="submission" date="2019-03" db="EMBL/GenBank/DDBJ databases">
        <title>Complete genome sequence of two outbreak-associated Acinetobacter haemolyticus strains.</title>
        <authorList>
            <person name="Bai L."/>
            <person name="Zhang S.-C."/>
            <person name="Deng Y."/>
            <person name="Song C.-C."/>
            <person name="Kang G.-B."/>
            <person name="Dong Y."/>
            <person name="Wang Y."/>
            <person name="Gao F."/>
            <person name="Huang H."/>
        </authorList>
    </citation>
    <scope>NUCLEOTIDE SEQUENCE [LARGE SCALE GENOMIC DNA]</scope>
    <source>
        <strain evidence="2 3">TJR01</strain>
    </source>
</reference>
<dbReference type="RefSeq" id="WP_134252216.1">
    <property type="nucleotide sequence ID" value="NZ_CP038009.1"/>
</dbReference>
<proteinExistence type="predicted"/>
<dbReference type="AlphaFoldDB" id="A0A4P7B413"/>
<feature type="region of interest" description="Disordered" evidence="1">
    <location>
        <begin position="25"/>
        <end position="154"/>
    </location>
</feature>
<feature type="compositionally biased region" description="Low complexity" evidence="1">
    <location>
        <begin position="141"/>
        <end position="154"/>
    </location>
</feature>
<organism evidence="2 3">
    <name type="scientific">Acinetobacter haemolyticus</name>
    <dbReference type="NCBI Taxonomy" id="29430"/>
    <lineage>
        <taxon>Bacteria</taxon>
        <taxon>Pseudomonadati</taxon>
        <taxon>Pseudomonadota</taxon>
        <taxon>Gammaproteobacteria</taxon>
        <taxon>Moraxellales</taxon>
        <taxon>Moraxellaceae</taxon>
        <taxon>Acinetobacter</taxon>
    </lineage>
</organism>
<dbReference type="EMBL" id="CP038009">
    <property type="protein sequence ID" value="QBQ16175.1"/>
    <property type="molecule type" value="Genomic_DNA"/>
</dbReference>